<dbReference type="InterPro" id="IPR000792">
    <property type="entry name" value="Tscrpt_reg_LuxR_C"/>
</dbReference>
<dbReference type="PROSITE" id="PS50043">
    <property type="entry name" value="HTH_LUXR_2"/>
    <property type="match status" value="1"/>
</dbReference>
<dbReference type="SUPFAM" id="SSF46894">
    <property type="entry name" value="C-terminal effector domain of the bipartite response regulators"/>
    <property type="match status" value="1"/>
</dbReference>
<keyword evidence="1" id="KW-0805">Transcription regulation</keyword>
<feature type="compositionally biased region" description="Low complexity" evidence="4">
    <location>
        <begin position="25"/>
        <end position="36"/>
    </location>
</feature>
<dbReference type="AlphaFoldDB" id="A0A3A8QGP4"/>
<dbReference type="GO" id="GO:0006355">
    <property type="term" value="P:regulation of DNA-templated transcription"/>
    <property type="evidence" value="ECO:0007669"/>
    <property type="project" value="InterPro"/>
</dbReference>
<dbReference type="CDD" id="cd06170">
    <property type="entry name" value="LuxR_C_like"/>
    <property type="match status" value="1"/>
</dbReference>
<protein>
    <recommendedName>
        <fullName evidence="5">HTH luxR-type domain-containing protein</fullName>
    </recommendedName>
</protein>
<feature type="domain" description="HTH luxR-type" evidence="5">
    <location>
        <begin position="89"/>
        <end position="155"/>
    </location>
</feature>
<dbReference type="InterPro" id="IPR036388">
    <property type="entry name" value="WH-like_DNA-bd_sf"/>
</dbReference>
<feature type="region of interest" description="Disordered" evidence="4">
    <location>
        <begin position="49"/>
        <end position="72"/>
    </location>
</feature>
<accession>A0A3A8QGP4</accession>
<evidence type="ECO:0000256" key="1">
    <source>
        <dbReference type="ARBA" id="ARBA00023015"/>
    </source>
</evidence>
<keyword evidence="2" id="KW-0238">DNA-binding</keyword>
<dbReference type="EMBL" id="RAWB01000012">
    <property type="protein sequence ID" value="RKH67899.1"/>
    <property type="molecule type" value="Genomic_DNA"/>
</dbReference>
<evidence type="ECO:0000256" key="4">
    <source>
        <dbReference type="SAM" id="MobiDB-lite"/>
    </source>
</evidence>
<dbReference type="PANTHER" id="PTHR44688:SF16">
    <property type="entry name" value="DNA-BINDING TRANSCRIPTIONAL ACTIVATOR DEVR_DOSR"/>
    <property type="match status" value="1"/>
</dbReference>
<comment type="caution">
    <text evidence="6">The sequence shown here is derived from an EMBL/GenBank/DDBJ whole genome shotgun (WGS) entry which is preliminary data.</text>
</comment>
<sequence length="171" mass="18673">MSRSRVARQSPPARETRKSGHEGSGSRSAASSIPPSIRTFQEIMVTAQNDPPEKAHSAATVTEPPAVTTRRTPCCTTGTRDRLCDIAIAYAQQKGLSARESEVFTRFVSKGRTSKEIAAELGIAYPTVKLYWTRIYRKLNCDDAVGALVAFVREMTVHLQCKNCGSDAVIL</sequence>
<dbReference type="GO" id="GO:0003677">
    <property type="term" value="F:DNA binding"/>
    <property type="evidence" value="ECO:0007669"/>
    <property type="project" value="UniProtKB-KW"/>
</dbReference>
<feature type="region of interest" description="Disordered" evidence="4">
    <location>
        <begin position="1"/>
        <end position="36"/>
    </location>
</feature>
<dbReference type="Gene3D" id="1.10.10.10">
    <property type="entry name" value="Winged helix-like DNA-binding domain superfamily/Winged helix DNA-binding domain"/>
    <property type="match status" value="1"/>
</dbReference>
<dbReference type="Proteomes" id="UP000272888">
    <property type="component" value="Unassembled WGS sequence"/>
</dbReference>
<dbReference type="PANTHER" id="PTHR44688">
    <property type="entry name" value="DNA-BINDING TRANSCRIPTIONAL ACTIVATOR DEVR_DOSR"/>
    <property type="match status" value="1"/>
</dbReference>
<keyword evidence="3" id="KW-0804">Transcription</keyword>
<evidence type="ECO:0000259" key="5">
    <source>
        <dbReference type="PROSITE" id="PS50043"/>
    </source>
</evidence>
<dbReference type="InterPro" id="IPR016032">
    <property type="entry name" value="Sig_transdc_resp-reg_C-effctor"/>
</dbReference>
<organism evidence="6 7">
    <name type="scientific">Corallococcus llansteffanensis</name>
    <dbReference type="NCBI Taxonomy" id="2316731"/>
    <lineage>
        <taxon>Bacteria</taxon>
        <taxon>Pseudomonadati</taxon>
        <taxon>Myxococcota</taxon>
        <taxon>Myxococcia</taxon>
        <taxon>Myxococcales</taxon>
        <taxon>Cystobacterineae</taxon>
        <taxon>Myxococcaceae</taxon>
        <taxon>Corallococcus</taxon>
    </lineage>
</organism>
<dbReference type="Pfam" id="PF00196">
    <property type="entry name" value="GerE"/>
    <property type="match status" value="1"/>
</dbReference>
<evidence type="ECO:0000313" key="6">
    <source>
        <dbReference type="EMBL" id="RKH67899.1"/>
    </source>
</evidence>
<gene>
    <name evidence="6" type="ORF">D7V93_02170</name>
</gene>
<evidence type="ECO:0000313" key="7">
    <source>
        <dbReference type="Proteomes" id="UP000272888"/>
    </source>
</evidence>
<name>A0A3A8QGP4_9BACT</name>
<dbReference type="SMART" id="SM00421">
    <property type="entry name" value="HTH_LUXR"/>
    <property type="match status" value="1"/>
</dbReference>
<feature type="compositionally biased region" description="Low complexity" evidence="4">
    <location>
        <begin position="58"/>
        <end position="72"/>
    </location>
</feature>
<evidence type="ECO:0000256" key="2">
    <source>
        <dbReference type="ARBA" id="ARBA00023125"/>
    </source>
</evidence>
<keyword evidence="7" id="KW-1185">Reference proteome</keyword>
<dbReference type="PROSITE" id="PS00622">
    <property type="entry name" value="HTH_LUXR_1"/>
    <property type="match status" value="1"/>
</dbReference>
<reference evidence="7" key="1">
    <citation type="submission" date="2018-09" db="EMBL/GenBank/DDBJ databases">
        <authorList>
            <person name="Livingstone P.G."/>
            <person name="Whitworth D.E."/>
        </authorList>
    </citation>
    <scope>NUCLEOTIDE SEQUENCE [LARGE SCALE GENOMIC DNA]</scope>
    <source>
        <strain evidence="7">CA051B</strain>
    </source>
</reference>
<proteinExistence type="predicted"/>
<evidence type="ECO:0000256" key="3">
    <source>
        <dbReference type="ARBA" id="ARBA00023163"/>
    </source>
</evidence>